<feature type="region of interest" description="Disordered" evidence="1">
    <location>
        <begin position="1"/>
        <end position="50"/>
    </location>
</feature>
<dbReference type="EMBL" id="BTSX01000001">
    <property type="protein sequence ID" value="GMS79245.1"/>
    <property type="molecule type" value="Genomic_DNA"/>
</dbReference>
<gene>
    <name evidence="2" type="ORF">PENTCL1PPCAC_1420</name>
</gene>
<evidence type="ECO:0000256" key="1">
    <source>
        <dbReference type="SAM" id="MobiDB-lite"/>
    </source>
</evidence>
<sequence>ASLPSSSTPKKEDNKSVHDDRQVDYRTLPAAGARRRPRISPADPGHRQCRNEVEEVVQLERPPRGSLQEVVRLARHACCRQNEARWCLLWPLLRRDAQLQLPPREPVRVQLRPSVDIDRRSIERYCNLLAYRIPRFLTDEQPTECDFIRASDDKLPLPPIKCQTTLFPLNISLRH</sequence>
<accession>A0AAV5SGG4</accession>
<organism evidence="2 3">
    <name type="scientific">Pristionchus entomophagus</name>
    <dbReference type="NCBI Taxonomy" id="358040"/>
    <lineage>
        <taxon>Eukaryota</taxon>
        <taxon>Metazoa</taxon>
        <taxon>Ecdysozoa</taxon>
        <taxon>Nematoda</taxon>
        <taxon>Chromadorea</taxon>
        <taxon>Rhabditida</taxon>
        <taxon>Rhabditina</taxon>
        <taxon>Diplogasteromorpha</taxon>
        <taxon>Diplogasteroidea</taxon>
        <taxon>Neodiplogasteridae</taxon>
        <taxon>Pristionchus</taxon>
    </lineage>
</organism>
<reference evidence="2" key="1">
    <citation type="submission" date="2023-10" db="EMBL/GenBank/DDBJ databases">
        <title>Genome assembly of Pristionchus species.</title>
        <authorList>
            <person name="Yoshida K."/>
            <person name="Sommer R.J."/>
        </authorList>
    </citation>
    <scope>NUCLEOTIDE SEQUENCE</scope>
    <source>
        <strain evidence="2">RS0144</strain>
    </source>
</reference>
<feature type="compositionally biased region" description="Basic and acidic residues" evidence="1">
    <location>
        <begin position="9"/>
        <end position="24"/>
    </location>
</feature>
<comment type="caution">
    <text evidence="2">The sequence shown here is derived from an EMBL/GenBank/DDBJ whole genome shotgun (WGS) entry which is preliminary data.</text>
</comment>
<dbReference type="AlphaFoldDB" id="A0AAV5SGG4"/>
<keyword evidence="3" id="KW-1185">Reference proteome</keyword>
<dbReference type="Proteomes" id="UP001432027">
    <property type="component" value="Unassembled WGS sequence"/>
</dbReference>
<name>A0AAV5SGG4_9BILA</name>
<proteinExistence type="predicted"/>
<evidence type="ECO:0000313" key="3">
    <source>
        <dbReference type="Proteomes" id="UP001432027"/>
    </source>
</evidence>
<protein>
    <submittedName>
        <fullName evidence="2">Uncharacterized protein</fullName>
    </submittedName>
</protein>
<feature type="non-terminal residue" evidence="2">
    <location>
        <position position="1"/>
    </location>
</feature>
<evidence type="ECO:0000313" key="2">
    <source>
        <dbReference type="EMBL" id="GMS79245.1"/>
    </source>
</evidence>